<dbReference type="CDD" id="cd04140">
    <property type="entry name" value="ARHI_like"/>
    <property type="match status" value="1"/>
</dbReference>
<dbReference type="GO" id="GO:0003924">
    <property type="term" value="F:GTPase activity"/>
    <property type="evidence" value="ECO:0007669"/>
    <property type="project" value="InterPro"/>
</dbReference>
<evidence type="ECO:0000313" key="13">
    <source>
        <dbReference type="RefSeq" id="XP_016975692.1"/>
    </source>
</evidence>
<dbReference type="EnsemblMetazoa" id="XM_017120203.2">
    <property type="protein sequence ID" value="XP_016975692.1"/>
    <property type="gene ID" value="LOC108042081"/>
</dbReference>
<proteinExistence type="inferred from homology"/>
<dbReference type="InterPro" id="IPR005225">
    <property type="entry name" value="Small_GTP-bd"/>
</dbReference>
<evidence type="ECO:0000256" key="1">
    <source>
        <dbReference type="ARBA" id="ARBA00004342"/>
    </source>
</evidence>
<evidence type="ECO:0000256" key="6">
    <source>
        <dbReference type="ARBA" id="ARBA00023136"/>
    </source>
</evidence>
<sequence>MTEQKNQVTRAAPEQSNDYRVVVFGAGGVGKSSLVLRFIKGTFRESYIPTIEDTYRQVISCNKNICTLQITDTTGSHQFPAMQRLSISKGHAFILVYSVCSKQSLEELRPIWALIKELKGADIPNIPVMLVGNKCDETAELREVSQAEGQAQATTWSISFMETSAKTNHNVTELFQELLNMEKTRTVSLQLDTKKQKKQKKEKKSKDTNGSIPENGDAGASASGGAKEKCLVM</sequence>
<evidence type="ECO:0000313" key="11">
    <source>
        <dbReference type="EnsemblMetazoa" id="XP_016975692.1"/>
    </source>
</evidence>
<evidence type="ECO:0000313" key="12">
    <source>
        <dbReference type="Proteomes" id="UP001652680"/>
    </source>
</evidence>
<keyword evidence="6" id="KW-0472">Membrane</keyword>
<dbReference type="PRINTS" id="PR00449">
    <property type="entry name" value="RASTRNSFRMNG"/>
</dbReference>
<evidence type="ECO:0000256" key="2">
    <source>
        <dbReference type="ARBA" id="ARBA00022475"/>
    </source>
</evidence>
<evidence type="ECO:0000256" key="7">
    <source>
        <dbReference type="ARBA" id="ARBA00023288"/>
    </source>
</evidence>
<dbReference type="SMART" id="SM00174">
    <property type="entry name" value="RHO"/>
    <property type="match status" value="1"/>
</dbReference>
<reference evidence="11" key="3">
    <citation type="submission" date="2025-05" db="UniProtKB">
        <authorList>
            <consortium name="EnsemblMetazoa"/>
        </authorList>
    </citation>
    <scope>IDENTIFICATION</scope>
</reference>
<evidence type="ECO:0000256" key="3">
    <source>
        <dbReference type="ARBA" id="ARBA00022481"/>
    </source>
</evidence>
<evidence type="ECO:0000256" key="4">
    <source>
        <dbReference type="ARBA" id="ARBA00022741"/>
    </source>
</evidence>
<dbReference type="AlphaFoldDB" id="A0A6P4EC16"/>
<gene>
    <name evidence="13" type="primary">LOC108042081</name>
    <name evidence="11" type="synonym">108042081</name>
</gene>
<reference evidence="12" key="1">
    <citation type="journal article" date="2021" name="Elife">
        <title>Highly contiguous assemblies of 101 drosophilid genomes.</title>
        <authorList>
            <person name="Kim B.Y."/>
            <person name="Wang J.R."/>
            <person name="Miller D.E."/>
            <person name="Barmina O."/>
            <person name="Delaney E."/>
            <person name="Thompson A."/>
            <person name="Comeault A.A."/>
            <person name="Peede D."/>
            <person name="D'Agostino E.R."/>
            <person name="Pelaez J."/>
            <person name="Aguilar J.M."/>
            <person name="Haji D."/>
            <person name="Matsunaga T."/>
            <person name="Armstrong E.E."/>
            <person name="Zych M."/>
            <person name="Ogawa Y."/>
            <person name="Stamenkovic-Radak M."/>
            <person name="Jelic M."/>
            <person name="Veselinovic M.S."/>
            <person name="Tanaskovic M."/>
            <person name="Eric P."/>
            <person name="Gao J.J."/>
            <person name="Katoh T.K."/>
            <person name="Toda M.J."/>
            <person name="Watabe H."/>
            <person name="Watada M."/>
            <person name="Davis J.S."/>
            <person name="Moyle L.C."/>
            <person name="Manoli G."/>
            <person name="Bertolini E."/>
            <person name="Kostal V."/>
            <person name="Hawley R.S."/>
            <person name="Takahashi A."/>
            <person name="Jones C.D."/>
            <person name="Price D.K."/>
            <person name="Whiteman N."/>
            <person name="Kopp A."/>
            <person name="Matute D.R."/>
            <person name="Petrov D.A."/>
        </authorList>
    </citation>
    <scope>NUCLEOTIDE SEQUENCE [LARGE SCALE GENOMIC DNA]</scope>
</reference>
<evidence type="ECO:0000256" key="9">
    <source>
        <dbReference type="ARBA" id="ARBA00061515"/>
    </source>
</evidence>
<evidence type="ECO:0000256" key="8">
    <source>
        <dbReference type="ARBA" id="ARBA00023289"/>
    </source>
</evidence>
<keyword evidence="12" id="KW-1185">Reference proteome</keyword>
<dbReference type="Pfam" id="PF00071">
    <property type="entry name" value="Ras"/>
    <property type="match status" value="1"/>
</dbReference>
<accession>A0A6P4EC16</accession>
<dbReference type="SMART" id="SM00175">
    <property type="entry name" value="RAB"/>
    <property type="match status" value="1"/>
</dbReference>
<comment type="similarity">
    <text evidence="9">Belongs to the small GTPase superfamily. Di-Ras family.</text>
</comment>
<dbReference type="SMART" id="SM00173">
    <property type="entry name" value="RAS"/>
    <property type="match status" value="1"/>
</dbReference>
<dbReference type="OMA" id="CKETNGA"/>
<dbReference type="InterPro" id="IPR001806">
    <property type="entry name" value="Small_GTPase"/>
</dbReference>
<feature type="compositionally biased region" description="Low complexity" evidence="10">
    <location>
        <begin position="216"/>
        <end position="225"/>
    </location>
</feature>
<dbReference type="PROSITE" id="PS51421">
    <property type="entry name" value="RAS"/>
    <property type="match status" value="1"/>
</dbReference>
<dbReference type="GO" id="GO:0005886">
    <property type="term" value="C:plasma membrane"/>
    <property type="evidence" value="ECO:0007669"/>
    <property type="project" value="UniProtKB-SubCell"/>
</dbReference>
<dbReference type="InterPro" id="IPR027417">
    <property type="entry name" value="P-loop_NTPase"/>
</dbReference>
<keyword evidence="2" id="KW-1003">Cell membrane</keyword>
<name>A0A6P4EC16_DRORH</name>
<organism evidence="13">
    <name type="scientific">Drosophila rhopaloa</name>
    <name type="common">Fruit fly</name>
    <dbReference type="NCBI Taxonomy" id="1041015"/>
    <lineage>
        <taxon>Eukaryota</taxon>
        <taxon>Metazoa</taxon>
        <taxon>Ecdysozoa</taxon>
        <taxon>Arthropoda</taxon>
        <taxon>Hexapoda</taxon>
        <taxon>Insecta</taxon>
        <taxon>Pterygota</taxon>
        <taxon>Neoptera</taxon>
        <taxon>Endopterygota</taxon>
        <taxon>Diptera</taxon>
        <taxon>Brachycera</taxon>
        <taxon>Muscomorpha</taxon>
        <taxon>Ephydroidea</taxon>
        <taxon>Drosophilidae</taxon>
        <taxon>Drosophila</taxon>
        <taxon>Sophophora</taxon>
    </lineage>
</organism>
<reference evidence="13" key="2">
    <citation type="submission" date="2025-04" db="UniProtKB">
        <authorList>
            <consortium name="RefSeq"/>
        </authorList>
    </citation>
    <scope>IDENTIFICATION</scope>
</reference>
<dbReference type="PROSITE" id="PS51419">
    <property type="entry name" value="RAB"/>
    <property type="match status" value="1"/>
</dbReference>
<keyword evidence="4" id="KW-0547">Nucleotide-binding</keyword>
<dbReference type="RefSeq" id="XP_016975692.1">
    <property type="nucleotide sequence ID" value="XM_017120203.1"/>
</dbReference>
<keyword evidence="7" id="KW-0449">Lipoprotein</keyword>
<dbReference type="PANTHER" id="PTHR24070">
    <property type="entry name" value="RAS, DI-RAS, AND RHEB FAMILY MEMBERS OF SMALL GTPASE SUPERFAMILY"/>
    <property type="match status" value="1"/>
</dbReference>
<evidence type="ECO:0000256" key="10">
    <source>
        <dbReference type="SAM" id="MobiDB-lite"/>
    </source>
</evidence>
<keyword evidence="8" id="KW-0636">Prenylation</keyword>
<dbReference type="NCBIfam" id="TIGR00231">
    <property type="entry name" value="small_GTP"/>
    <property type="match status" value="1"/>
</dbReference>
<dbReference type="SUPFAM" id="SSF52540">
    <property type="entry name" value="P-loop containing nucleoside triphosphate hydrolases"/>
    <property type="match status" value="1"/>
</dbReference>
<dbReference type="FunFam" id="3.40.50.300:FF:000303">
    <property type="entry name" value="GTP-binding protein Di-Ras2"/>
    <property type="match status" value="1"/>
</dbReference>
<dbReference type="InterPro" id="IPR020849">
    <property type="entry name" value="Small_GTPase_Ras-type"/>
</dbReference>
<comment type="subcellular location">
    <subcellularLocation>
        <location evidence="1">Cell membrane</location>
        <topology evidence="1">Lipid-anchor</topology>
        <orientation evidence="1">Cytoplasmic side</orientation>
    </subcellularLocation>
</comment>
<dbReference type="Gene3D" id="3.40.50.300">
    <property type="entry name" value="P-loop containing nucleotide triphosphate hydrolases"/>
    <property type="match status" value="1"/>
</dbReference>
<evidence type="ECO:0000256" key="5">
    <source>
        <dbReference type="ARBA" id="ARBA00023134"/>
    </source>
</evidence>
<dbReference type="OrthoDB" id="265044at2759"/>
<keyword evidence="3" id="KW-0488">Methylation</keyword>
<dbReference type="GO" id="GO:0005525">
    <property type="term" value="F:GTP binding"/>
    <property type="evidence" value="ECO:0007669"/>
    <property type="project" value="UniProtKB-KW"/>
</dbReference>
<dbReference type="PROSITE" id="PS51420">
    <property type="entry name" value="RHO"/>
    <property type="match status" value="1"/>
</dbReference>
<keyword evidence="5" id="KW-0342">GTP-binding</keyword>
<protein>
    <submittedName>
        <fullName evidence="13">GTP-binding protein Di-Ras2</fullName>
    </submittedName>
</protein>
<dbReference type="GeneID" id="108042081"/>
<dbReference type="Proteomes" id="UP001652680">
    <property type="component" value="Unassembled WGS sequence"/>
</dbReference>
<feature type="region of interest" description="Disordered" evidence="10">
    <location>
        <begin position="189"/>
        <end position="233"/>
    </location>
</feature>
<dbReference type="GO" id="GO:0007165">
    <property type="term" value="P:signal transduction"/>
    <property type="evidence" value="ECO:0007669"/>
    <property type="project" value="InterPro"/>
</dbReference>